<dbReference type="Pfam" id="PF00728">
    <property type="entry name" value="Glyco_hydro_20"/>
    <property type="match status" value="1"/>
</dbReference>
<dbReference type="EMBL" id="JBCGDP010000019">
    <property type="protein sequence ID" value="MEM0578117.1"/>
    <property type="molecule type" value="Genomic_DNA"/>
</dbReference>
<dbReference type="RefSeq" id="WP_342692961.1">
    <property type="nucleotide sequence ID" value="NZ_JBCGDP010000019.1"/>
</dbReference>
<evidence type="ECO:0000259" key="4">
    <source>
        <dbReference type="Pfam" id="PF00728"/>
    </source>
</evidence>
<dbReference type="InterPro" id="IPR015882">
    <property type="entry name" value="HEX_bac_N"/>
</dbReference>
<dbReference type="InterPro" id="IPR017853">
    <property type="entry name" value="GH"/>
</dbReference>
<dbReference type="PANTHER" id="PTHR22600:SF21">
    <property type="entry name" value="BETA-HEXOSAMINIDASE A"/>
    <property type="match status" value="1"/>
</dbReference>
<evidence type="ECO:0000313" key="6">
    <source>
        <dbReference type="EMBL" id="MEM0578117.1"/>
    </source>
</evidence>
<dbReference type="SUPFAM" id="SSF55545">
    <property type="entry name" value="beta-N-acetylhexosaminidase-like domain"/>
    <property type="match status" value="1"/>
</dbReference>
<feature type="domain" description="Glycoside hydrolase family 20 catalytic" evidence="4">
    <location>
        <begin position="160"/>
        <end position="494"/>
    </location>
</feature>
<comment type="similarity">
    <text evidence="1">Belongs to the glycosyl hydrolase 20 family.</text>
</comment>
<organism evidence="6 7">
    <name type="scientific">Flavobacterium polysaccharolyticum</name>
    <dbReference type="NCBI Taxonomy" id="3133148"/>
    <lineage>
        <taxon>Bacteria</taxon>
        <taxon>Pseudomonadati</taxon>
        <taxon>Bacteroidota</taxon>
        <taxon>Flavobacteriia</taxon>
        <taxon>Flavobacteriales</taxon>
        <taxon>Flavobacteriaceae</taxon>
        <taxon>Flavobacterium</taxon>
    </lineage>
</organism>
<proteinExistence type="inferred from homology"/>
<evidence type="ECO:0000313" key="7">
    <source>
        <dbReference type="Proteomes" id="UP001468798"/>
    </source>
</evidence>
<comment type="caution">
    <text evidence="6">The sequence shown here is derived from an EMBL/GenBank/DDBJ whole genome shotgun (WGS) entry which is preliminary data.</text>
</comment>
<sequence length="690" mass="77584">MKYFFILFFITLSTTAQVSKESLNVMPWPQKIEFKSGNFTLNSSFKVNVTGQPDSRIFVATSNFLRRLDGRTGLFFKQGFVTSTNEFPDAQLQINCVKAGKIGLYEDESYQLIIESNVIAINASSDLGAMHGLETLLQLLQNNATSFYFPNVTITDMPRFTWRGLMIDAARHFQPVDVIKRNLDAMAAMKMNVFHWHLVDDQGWRIEMKKHKVLTNKASDGLFYTQEEIKGIVKYAADRGILVVPEIDVPGHASAILTAFPEIGSKVVTINKGSSETTQKASGLVTYSLERNAGIFTPTLDPSNPRTYQLLGEIFDEVCPLFPGKYFHIGGDENEGKDWDANPKIQEFMKKNKLDNNHELQTYFTMQLIPMLKKHQKELMGWEEIMTKNMSKEAIIHSWKGPNEGVAAGGSLIAAATNGYKTVLSNGFYVDLVQGVESHYLNDPMPKNASLSSEEKARILGGEATMWSELVTPETIDSRLWPRTAAIAERLWSDASVTDLASMRKRLKVISFRLEELGITHIRNKEVLLRNISNNQNTTALQTFSAVCEPLKIYSRNAGGTEYQMYSPFTLFADACTPDAEDALVFNGLVEEYVKNKEVSSEKEIALFLNKWIQNHKELEALSQNAPLVQPLLPLSNALHDLSEQLFYKLQKNSNYNASTAKELLEKCNSKAHADVELAVYLGLKKMVEL</sequence>
<dbReference type="PRINTS" id="PR00738">
    <property type="entry name" value="GLHYDRLASE20"/>
</dbReference>
<dbReference type="Pfam" id="PF02838">
    <property type="entry name" value="Glyco_hydro_20b"/>
    <property type="match status" value="1"/>
</dbReference>
<evidence type="ECO:0000259" key="5">
    <source>
        <dbReference type="Pfam" id="PF02838"/>
    </source>
</evidence>
<dbReference type="Gene3D" id="3.20.20.80">
    <property type="entry name" value="Glycosidases"/>
    <property type="match status" value="1"/>
</dbReference>
<evidence type="ECO:0000256" key="1">
    <source>
        <dbReference type="ARBA" id="ARBA00006285"/>
    </source>
</evidence>
<evidence type="ECO:0000256" key="3">
    <source>
        <dbReference type="ARBA" id="ARBA00023295"/>
    </source>
</evidence>
<dbReference type="Proteomes" id="UP001468798">
    <property type="component" value="Unassembled WGS sequence"/>
</dbReference>
<dbReference type="InterPro" id="IPR015883">
    <property type="entry name" value="Glyco_hydro_20_cat"/>
</dbReference>
<evidence type="ECO:0000256" key="2">
    <source>
        <dbReference type="ARBA" id="ARBA00022801"/>
    </source>
</evidence>
<dbReference type="InterPro" id="IPR025705">
    <property type="entry name" value="Beta_hexosaminidase_sua/sub"/>
</dbReference>
<keyword evidence="7" id="KW-1185">Reference proteome</keyword>
<feature type="domain" description="Beta-hexosaminidase bacterial type N-terminal" evidence="5">
    <location>
        <begin position="24"/>
        <end position="156"/>
    </location>
</feature>
<gene>
    <name evidence="6" type="ORF">WFZ86_16565</name>
</gene>
<reference evidence="6 7" key="1">
    <citation type="submission" date="2024-03" db="EMBL/GenBank/DDBJ databases">
        <title>Two novel species of the genus Flavobacterium exhibiting potentially degradation of complex polysaccharides.</title>
        <authorList>
            <person name="Lian X."/>
        </authorList>
    </citation>
    <scope>NUCLEOTIDE SEQUENCE [LARGE SCALE GENOMIC DNA]</scope>
    <source>
        <strain evidence="6 7">N6</strain>
    </source>
</reference>
<dbReference type="Gene3D" id="3.30.379.10">
    <property type="entry name" value="Chitobiase/beta-hexosaminidase domain 2-like"/>
    <property type="match status" value="1"/>
</dbReference>
<name>A0ABU9NWB7_9FLAO</name>
<keyword evidence="3" id="KW-0326">Glycosidase</keyword>
<dbReference type="PANTHER" id="PTHR22600">
    <property type="entry name" value="BETA-HEXOSAMINIDASE"/>
    <property type="match status" value="1"/>
</dbReference>
<protein>
    <submittedName>
        <fullName evidence="6">Family 20 glycosylhydrolase</fullName>
    </submittedName>
</protein>
<dbReference type="SUPFAM" id="SSF51445">
    <property type="entry name" value="(Trans)glycosidases"/>
    <property type="match status" value="1"/>
</dbReference>
<dbReference type="InterPro" id="IPR029018">
    <property type="entry name" value="Hex-like_dom2"/>
</dbReference>
<accession>A0ABU9NWB7</accession>
<keyword evidence="2" id="KW-0378">Hydrolase</keyword>